<comment type="caution">
    <text evidence="2">The sequence shown here is derived from an EMBL/GenBank/DDBJ whole genome shotgun (WGS) entry which is preliminary data.</text>
</comment>
<dbReference type="Pfam" id="PF25816">
    <property type="entry name" value="RamC_N"/>
    <property type="match status" value="1"/>
</dbReference>
<dbReference type="PROSITE" id="PS50011">
    <property type="entry name" value="PROTEIN_KINASE_DOM"/>
    <property type="match status" value="1"/>
</dbReference>
<dbReference type="GO" id="GO:0004674">
    <property type="term" value="F:protein serine/threonine kinase activity"/>
    <property type="evidence" value="ECO:0007669"/>
    <property type="project" value="UniProtKB-KW"/>
</dbReference>
<dbReference type="InterPro" id="IPR011009">
    <property type="entry name" value="Kinase-like_dom_sf"/>
</dbReference>
<reference evidence="2" key="1">
    <citation type="journal article" date="2014" name="Int. J. Syst. Evol. Microbiol.">
        <title>Complete genome sequence of Corynebacterium casei LMG S-19264T (=DSM 44701T), isolated from a smear-ripened cheese.</title>
        <authorList>
            <consortium name="US DOE Joint Genome Institute (JGI-PGF)"/>
            <person name="Walter F."/>
            <person name="Albersmeier A."/>
            <person name="Kalinowski J."/>
            <person name="Ruckert C."/>
        </authorList>
    </citation>
    <scope>NUCLEOTIDE SEQUENCE</scope>
    <source>
        <strain evidence="2">JCM 3131</strain>
    </source>
</reference>
<dbReference type="AlphaFoldDB" id="A0A918EUZ4"/>
<dbReference type="SUPFAM" id="SSF56112">
    <property type="entry name" value="Protein kinase-like (PK-like)"/>
    <property type="match status" value="1"/>
</dbReference>
<dbReference type="NCBIfam" id="NF038151">
    <property type="entry name" value="lanthi_synth_III"/>
    <property type="match status" value="1"/>
</dbReference>
<name>A0A918EUZ4_9ACTN</name>
<feature type="domain" description="Protein kinase" evidence="1">
    <location>
        <begin position="226"/>
        <end position="497"/>
    </location>
</feature>
<evidence type="ECO:0000259" key="1">
    <source>
        <dbReference type="PROSITE" id="PS50011"/>
    </source>
</evidence>
<keyword evidence="2" id="KW-0723">Serine/threonine-protein kinase</keyword>
<organism evidence="2 3">
    <name type="scientific">Streptomyces ruber</name>
    <dbReference type="NCBI Taxonomy" id="83378"/>
    <lineage>
        <taxon>Bacteria</taxon>
        <taxon>Bacillati</taxon>
        <taxon>Actinomycetota</taxon>
        <taxon>Actinomycetes</taxon>
        <taxon>Kitasatosporales</taxon>
        <taxon>Streptomycetaceae</taxon>
        <taxon>Streptomyces</taxon>
    </lineage>
</organism>
<dbReference type="Pfam" id="PF00069">
    <property type="entry name" value="Pkinase"/>
    <property type="match status" value="1"/>
</dbReference>
<dbReference type="SMART" id="SM00220">
    <property type="entry name" value="S_TKc"/>
    <property type="match status" value="1"/>
</dbReference>
<protein>
    <submittedName>
        <fullName evidence="2">Serine/threonine protein kinase</fullName>
    </submittedName>
</protein>
<proteinExistence type="predicted"/>
<dbReference type="Proteomes" id="UP000620156">
    <property type="component" value="Unassembled WGS sequence"/>
</dbReference>
<dbReference type="GO" id="GO:0031179">
    <property type="term" value="P:peptide modification"/>
    <property type="evidence" value="ECO:0007669"/>
    <property type="project" value="InterPro"/>
</dbReference>
<dbReference type="InterPro" id="IPR058053">
    <property type="entry name" value="RamC_C"/>
</dbReference>
<gene>
    <name evidence="2" type="ORF">GCM10010145_47110</name>
</gene>
<dbReference type="InterPro" id="IPR057929">
    <property type="entry name" value="RamC_N"/>
</dbReference>
<dbReference type="InterPro" id="IPR007822">
    <property type="entry name" value="LANC-like"/>
</dbReference>
<evidence type="ECO:0000313" key="3">
    <source>
        <dbReference type="Proteomes" id="UP000620156"/>
    </source>
</evidence>
<keyword evidence="3" id="KW-1185">Reference proteome</keyword>
<dbReference type="SUPFAM" id="SSF158745">
    <property type="entry name" value="LanC-like"/>
    <property type="match status" value="1"/>
</dbReference>
<dbReference type="Gene3D" id="1.50.10.20">
    <property type="match status" value="1"/>
</dbReference>
<accession>A0A918EUZ4</accession>
<dbReference type="InterPro" id="IPR053524">
    <property type="entry name" value="Aerial_hyphae_peptide-synth"/>
</dbReference>
<dbReference type="SMART" id="SM01260">
    <property type="entry name" value="LANC_like"/>
    <property type="match status" value="1"/>
</dbReference>
<sequence length="863" mass="94344">MDPRYEEFCLADPVFYEALGAARAGEHRYDVHRRVLPRGWRRVGLKGWRSYVPPDADVPSQGWKVHVSATPANAGEVAKTVWEYCVERRLPFKIVTTTQEFVMKNSKYADRSGSGKLATLYPADESGLQRVLEELGELLAGQPGPYILSDLRWGEGPLYVRYGSFLHRPCLDDSGTVRSGIEDPHGKLVPDPRGPVFTTPAWVPIPRFLQPELDRRNRLTVDSFPYEVVRALHFSNGGGVYEGRHRRSGQRLVIKEARPHAGLDAAGQDAVTRLRNERDVLERLRGLRCVPELIDYRLSGENEYLVEEFVDAVPLNRLFAERNPLVGAPAGRRDRFVEYGAWVRRVCDSVEDALRAVHRRGVVYGDLHLFNVLIKEDGAGLRAVLVDFEVSRPVREKRRPTLEHPGFGAPPDREGFAADEYSLAALRIGLHVPLTTLVRLDRGKAHHLATLITEAFGTEPGSLDDAVRQLTTPLRAGGAPRRKSAGPRVDMASSRWSEVRDALATVILADASPDRQDRLFPGDVGQFDGEGGGLSMAYGAAGVLWALRAVGADRYRRGELWLVRRARAMAERLPNGFYNGRHGIAYALWELGYHDEAVALLATARVDSDTLDSSLFSGLSGIGLTCLAFAGWTGEDAYRKQAEHLADAVRSRVPTAGEGPQISGGAGRPVAGLLRGSSGAALFLTAMYEATGRLPLLDAARTALERDLSACVPDEAGALRVDEGWRTVPYLGKGSVGVGLALHRYLGNAPDESLHDRLRAVDLAADSDFYVFSGLFDGRAGMVLFNSVRQGGTRPLDHDSVARQVRGLRWHALDRAGGLAFPGNQLLRLSTDLATGSAGVLLALAAAHGVPHDGAQLGLPFLR</sequence>
<dbReference type="GO" id="GO:0005524">
    <property type="term" value="F:ATP binding"/>
    <property type="evidence" value="ECO:0007669"/>
    <property type="project" value="InterPro"/>
</dbReference>
<dbReference type="InterPro" id="IPR000719">
    <property type="entry name" value="Prot_kinase_dom"/>
</dbReference>
<dbReference type="EMBL" id="BMQK01000012">
    <property type="protein sequence ID" value="GGQ72102.1"/>
    <property type="molecule type" value="Genomic_DNA"/>
</dbReference>
<dbReference type="Gene3D" id="1.10.510.10">
    <property type="entry name" value="Transferase(Phosphotransferase) domain 1"/>
    <property type="match status" value="1"/>
</dbReference>
<dbReference type="RefSeq" id="WP_189218878.1">
    <property type="nucleotide sequence ID" value="NZ_BMQK01000012.1"/>
</dbReference>
<keyword evidence="2" id="KW-0808">Transferase</keyword>
<keyword evidence="2" id="KW-0418">Kinase</keyword>
<evidence type="ECO:0000313" key="2">
    <source>
        <dbReference type="EMBL" id="GGQ72102.1"/>
    </source>
</evidence>
<dbReference type="CDD" id="cd04791">
    <property type="entry name" value="LanC_SerThrkinase"/>
    <property type="match status" value="1"/>
</dbReference>
<reference evidence="2" key="2">
    <citation type="submission" date="2020-09" db="EMBL/GenBank/DDBJ databases">
        <authorList>
            <person name="Sun Q."/>
            <person name="Ohkuma M."/>
        </authorList>
    </citation>
    <scope>NUCLEOTIDE SEQUENCE</scope>
    <source>
        <strain evidence="2">JCM 3131</strain>
    </source>
</reference>